<reference evidence="3" key="1">
    <citation type="submission" date="2019-12" db="UniProtKB">
        <authorList>
            <consortium name="WormBaseParasite"/>
        </authorList>
    </citation>
    <scope>IDENTIFICATION</scope>
</reference>
<evidence type="ECO:0000313" key="3">
    <source>
        <dbReference type="WBParaSite" id="TMUE_3000011982.1"/>
    </source>
</evidence>
<organism evidence="2 3">
    <name type="scientific">Trichuris muris</name>
    <name type="common">Mouse whipworm</name>
    <dbReference type="NCBI Taxonomy" id="70415"/>
    <lineage>
        <taxon>Eukaryota</taxon>
        <taxon>Metazoa</taxon>
        <taxon>Ecdysozoa</taxon>
        <taxon>Nematoda</taxon>
        <taxon>Enoplea</taxon>
        <taxon>Dorylaimia</taxon>
        <taxon>Trichinellida</taxon>
        <taxon>Trichuridae</taxon>
        <taxon>Trichuris</taxon>
    </lineage>
</organism>
<dbReference type="PANTHER" id="PTHR11439">
    <property type="entry name" value="GAG-POL-RELATED RETROTRANSPOSON"/>
    <property type="match status" value="1"/>
</dbReference>
<accession>A0A5S6QYJ2</accession>
<dbReference type="WBParaSite" id="TMUE_3000011982.1">
    <property type="protein sequence ID" value="TMUE_3000011982.1"/>
    <property type="gene ID" value="WBGene00301442"/>
</dbReference>
<evidence type="ECO:0000256" key="1">
    <source>
        <dbReference type="SAM" id="MobiDB-lite"/>
    </source>
</evidence>
<name>A0A5S6QYJ2_TRIMR</name>
<dbReference type="Proteomes" id="UP000046395">
    <property type="component" value="Unassembled WGS sequence"/>
</dbReference>
<feature type="region of interest" description="Disordered" evidence="1">
    <location>
        <begin position="1"/>
        <end position="20"/>
    </location>
</feature>
<protein>
    <submittedName>
        <fullName evidence="3">Reverse transcriptase Ty1/copia-type domain-containing protein</fullName>
    </submittedName>
</protein>
<dbReference type="AlphaFoldDB" id="A0A5S6QYJ2"/>
<dbReference type="PANTHER" id="PTHR11439:SF486">
    <property type="entry name" value="RLK (RECEPTOR-LIKE KINASE) PROTEIN, PUTATIVE-RELATED"/>
    <property type="match status" value="1"/>
</dbReference>
<keyword evidence="2" id="KW-1185">Reference proteome</keyword>
<dbReference type="STRING" id="70415.A0A5S6QYJ2"/>
<evidence type="ECO:0000313" key="2">
    <source>
        <dbReference type="Proteomes" id="UP000046395"/>
    </source>
</evidence>
<proteinExistence type="predicted"/>
<sequence length="269" mass="29551">MEFPDAGIVSAPAEEADNDADQNAEEVRLVWKFVICGTAQLRQPVRFDDYVLMAANAENPISYADAMQTAELVAGTNSEVVYEFVKLLQQEFKIIGSLDCFLGIHIQRQTDGSVFVGQSGYCKRILKKFSMAGENKVSTPCVKAAEVEDALDESVQYRSAVGSLMYLAAAKRPDIAFAVSTVSQKLDSPTKADWEVVKRIFRYLRGTTGVGILYLPKANAGCLEAYRDADFAGYQNTRKSTSGVVCKYSGGIITWLSNKQRITSSFVDL</sequence>